<evidence type="ECO:0000313" key="7">
    <source>
        <dbReference type="Proteomes" id="UP000216225"/>
    </source>
</evidence>
<dbReference type="CDD" id="cd02440">
    <property type="entry name" value="AdoMet_MTases"/>
    <property type="match status" value="1"/>
</dbReference>
<feature type="domain" description="Methyltransferase type 12" evidence="5">
    <location>
        <begin position="185"/>
        <end position="280"/>
    </location>
</feature>
<dbReference type="GO" id="GO:0008168">
    <property type="term" value="F:methyltransferase activity"/>
    <property type="evidence" value="ECO:0007669"/>
    <property type="project" value="UniProtKB-KW"/>
</dbReference>
<dbReference type="GO" id="GO:0032259">
    <property type="term" value="P:methylation"/>
    <property type="evidence" value="ECO:0007669"/>
    <property type="project" value="UniProtKB-KW"/>
</dbReference>
<keyword evidence="2 6" id="KW-0808">Transferase</keyword>
<dbReference type="Pfam" id="PF08100">
    <property type="entry name" value="Dimerisation"/>
    <property type="match status" value="1"/>
</dbReference>
<dbReference type="EMBL" id="NKDB02000001">
    <property type="protein sequence ID" value="RKJ99461.1"/>
    <property type="molecule type" value="Genomic_DNA"/>
</dbReference>
<evidence type="ECO:0000256" key="2">
    <source>
        <dbReference type="ARBA" id="ARBA00022679"/>
    </source>
</evidence>
<evidence type="ECO:0000259" key="4">
    <source>
        <dbReference type="Pfam" id="PF08100"/>
    </source>
</evidence>
<proteinExistence type="predicted"/>
<dbReference type="InterPro" id="IPR012967">
    <property type="entry name" value="COMT_dimerisation"/>
</dbReference>
<organism evidence="6 7">
    <name type="scientific">Alicycliphilus denitrificans</name>
    <dbReference type="NCBI Taxonomy" id="179636"/>
    <lineage>
        <taxon>Bacteria</taxon>
        <taxon>Pseudomonadati</taxon>
        <taxon>Pseudomonadota</taxon>
        <taxon>Betaproteobacteria</taxon>
        <taxon>Burkholderiales</taxon>
        <taxon>Comamonadaceae</taxon>
        <taxon>Alicycliphilus</taxon>
    </lineage>
</organism>
<reference evidence="6 7" key="1">
    <citation type="submission" date="2018-09" db="EMBL/GenBank/DDBJ databases">
        <title>Genome comparison of Alicycliphilus sp. BQ1, a polyurethanolytic bacterium, with its closest phylogenetic relatives Alicycliphilus denitrificans BC and K601, unable to attack polyurethane.</title>
        <authorList>
            <person name="Loza-Tavera H."/>
            <person name="Lozano L."/>
            <person name="Cevallos M."/>
            <person name="Maya-Lucas O."/>
            <person name="Garcia-Mena J."/>
            <person name="Hernandez J."/>
        </authorList>
    </citation>
    <scope>NUCLEOTIDE SEQUENCE [LARGE SCALE GENOMIC DNA]</scope>
    <source>
        <strain evidence="6 7">BQ1</strain>
    </source>
</reference>
<keyword evidence="1 6" id="KW-0489">Methyltransferase</keyword>
<dbReference type="InterPro" id="IPR013217">
    <property type="entry name" value="Methyltransf_12"/>
</dbReference>
<dbReference type="AlphaFoldDB" id="A0A3R7H4T9"/>
<gene>
    <name evidence="6" type="ORF">CE154_006945</name>
</gene>
<dbReference type="InterPro" id="IPR036388">
    <property type="entry name" value="WH-like_DNA-bd_sf"/>
</dbReference>
<dbReference type="InterPro" id="IPR029063">
    <property type="entry name" value="SAM-dependent_MTases_sf"/>
</dbReference>
<dbReference type="SUPFAM" id="SSF53335">
    <property type="entry name" value="S-adenosyl-L-methionine-dependent methyltransferases"/>
    <property type="match status" value="1"/>
</dbReference>
<evidence type="ECO:0000259" key="5">
    <source>
        <dbReference type="Pfam" id="PF08242"/>
    </source>
</evidence>
<evidence type="ECO:0000313" key="6">
    <source>
        <dbReference type="EMBL" id="RKJ99461.1"/>
    </source>
</evidence>
<protein>
    <submittedName>
        <fullName evidence="6">Class I SAM-dependent methyltransferase</fullName>
    </submittedName>
</protein>
<evidence type="ECO:0000256" key="3">
    <source>
        <dbReference type="ARBA" id="ARBA00022691"/>
    </source>
</evidence>
<evidence type="ECO:0000256" key="1">
    <source>
        <dbReference type="ARBA" id="ARBA00022603"/>
    </source>
</evidence>
<comment type="caution">
    <text evidence="6">The sequence shown here is derived from an EMBL/GenBank/DDBJ whole genome shotgun (WGS) entry which is preliminary data.</text>
</comment>
<dbReference type="SUPFAM" id="SSF46785">
    <property type="entry name" value="Winged helix' DNA-binding domain"/>
    <property type="match status" value="1"/>
</dbReference>
<feature type="domain" description="O-methyltransferase dimerisation" evidence="4">
    <location>
        <begin position="17"/>
        <end position="98"/>
    </location>
</feature>
<accession>A0A3R7H4T9</accession>
<name>A0A3R7H4T9_9BURK</name>
<dbReference type="GO" id="GO:0046983">
    <property type="term" value="F:protein dimerization activity"/>
    <property type="evidence" value="ECO:0007669"/>
    <property type="project" value="InterPro"/>
</dbReference>
<sequence>MEAAMNFHPSHPLQAFWNLAAAPIQAMALEQALEHRLFTLLAQPATAASVAQQLGLNAASTAVWLDLLWSMDLLVRHVPAGKAEPGYAASPLAARFFVDASPENCAQSWQYRARSLARFAMQWCTLLREGFEPDGRTKEGAAASTGSWAQAAREQIGQEQRVVTAPAVLHLMDALPPLPRQGRFLDLGGGPGHVAIALARRLPGWRGTVCDQSETAEVAQDNIRAAGLSDSLEAMGRDLSHEAIGGGCDLIWCSSVLHFLHDPQAALSKMFEALKPGGLLLLAHAELADDPVLAARVMPFYAGVMLRGNHLPQPGEVAGMMARAGFAGIHALGRIDFPMAPVWVHMGRRP</sequence>
<dbReference type="PANTHER" id="PTHR43712:SF2">
    <property type="entry name" value="O-METHYLTRANSFERASE CICE"/>
    <property type="match status" value="1"/>
</dbReference>
<dbReference type="Gene3D" id="3.40.50.150">
    <property type="entry name" value="Vaccinia Virus protein VP39"/>
    <property type="match status" value="1"/>
</dbReference>
<dbReference type="InterPro" id="IPR036390">
    <property type="entry name" value="WH_DNA-bd_sf"/>
</dbReference>
<keyword evidence="3" id="KW-0949">S-adenosyl-L-methionine</keyword>
<dbReference type="Pfam" id="PF08242">
    <property type="entry name" value="Methyltransf_12"/>
    <property type="match status" value="1"/>
</dbReference>
<dbReference type="PANTHER" id="PTHR43712">
    <property type="entry name" value="PUTATIVE (AFU_ORTHOLOGUE AFUA_4G14580)-RELATED"/>
    <property type="match status" value="1"/>
</dbReference>
<dbReference type="Gene3D" id="1.10.10.10">
    <property type="entry name" value="Winged helix-like DNA-binding domain superfamily/Winged helix DNA-binding domain"/>
    <property type="match status" value="1"/>
</dbReference>
<dbReference type="Proteomes" id="UP000216225">
    <property type="component" value="Unassembled WGS sequence"/>
</dbReference>